<gene>
    <name evidence="1" type="ORF">SteCoe_17488</name>
</gene>
<organism evidence="1 2">
    <name type="scientific">Stentor coeruleus</name>
    <dbReference type="NCBI Taxonomy" id="5963"/>
    <lineage>
        <taxon>Eukaryota</taxon>
        <taxon>Sar</taxon>
        <taxon>Alveolata</taxon>
        <taxon>Ciliophora</taxon>
        <taxon>Postciliodesmatophora</taxon>
        <taxon>Heterotrichea</taxon>
        <taxon>Heterotrichida</taxon>
        <taxon>Stentoridae</taxon>
        <taxon>Stentor</taxon>
    </lineage>
</organism>
<dbReference type="InterPro" id="IPR006722">
    <property type="entry name" value="Sedlin"/>
</dbReference>
<dbReference type="AlphaFoldDB" id="A0A1R2BYX7"/>
<dbReference type="GO" id="GO:0005737">
    <property type="term" value="C:cytoplasm"/>
    <property type="evidence" value="ECO:0007669"/>
    <property type="project" value="GOC"/>
</dbReference>
<proteinExistence type="predicted"/>
<dbReference type="EMBL" id="MPUH01000360">
    <property type="protein sequence ID" value="OMJ81949.1"/>
    <property type="molecule type" value="Genomic_DNA"/>
</dbReference>
<dbReference type="OrthoDB" id="300190at2759"/>
<dbReference type="Gene3D" id="3.30.450.70">
    <property type="match status" value="1"/>
</dbReference>
<dbReference type="GO" id="GO:0006888">
    <property type="term" value="P:endoplasmic reticulum to Golgi vesicle-mediated transport"/>
    <property type="evidence" value="ECO:0007669"/>
    <property type="project" value="InterPro"/>
</dbReference>
<evidence type="ECO:0008006" key="3">
    <source>
        <dbReference type="Google" id="ProtNLM"/>
    </source>
</evidence>
<name>A0A1R2BYX7_9CILI</name>
<dbReference type="SUPFAM" id="SSF64356">
    <property type="entry name" value="SNARE-like"/>
    <property type="match status" value="1"/>
</dbReference>
<dbReference type="CDD" id="cd14825">
    <property type="entry name" value="TRAPPC2_sedlin"/>
    <property type="match status" value="1"/>
</dbReference>
<dbReference type="Proteomes" id="UP000187209">
    <property type="component" value="Unassembled WGS sequence"/>
</dbReference>
<evidence type="ECO:0000313" key="2">
    <source>
        <dbReference type="Proteomes" id="UP000187209"/>
    </source>
</evidence>
<sequence>MFLIIGKNDVPMYEASLGTVKKDIGHLNQFIIHAALDIVDEEAPLSSNMYLRTVDKFNDLYVSAYVTAANIRLMLVHDTKNEDGIKNFFIEVHENIVKAMTNPLFDVFRNFPTAFDAKVKQAAKKFLI</sequence>
<dbReference type="PANTHER" id="PTHR12403">
    <property type="entry name" value="TRAFFICKING PROTEIN PARTICLE COMPLEX SUBUNIT 2"/>
    <property type="match status" value="1"/>
</dbReference>
<reference evidence="1 2" key="1">
    <citation type="submission" date="2016-11" db="EMBL/GenBank/DDBJ databases">
        <title>The macronuclear genome of Stentor coeruleus: a giant cell with tiny introns.</title>
        <authorList>
            <person name="Slabodnick M."/>
            <person name="Ruby J.G."/>
            <person name="Reiff S.B."/>
            <person name="Swart E.C."/>
            <person name="Gosai S."/>
            <person name="Prabakaran S."/>
            <person name="Witkowska E."/>
            <person name="Larue G.E."/>
            <person name="Fisher S."/>
            <person name="Freeman R.M."/>
            <person name="Gunawardena J."/>
            <person name="Chu W."/>
            <person name="Stover N.A."/>
            <person name="Gregory B.D."/>
            <person name="Nowacki M."/>
            <person name="Derisi J."/>
            <person name="Roy S.W."/>
            <person name="Marshall W.F."/>
            <person name="Sood P."/>
        </authorList>
    </citation>
    <scope>NUCLEOTIDE SEQUENCE [LARGE SCALE GENOMIC DNA]</scope>
    <source>
        <strain evidence="1">WM001</strain>
    </source>
</reference>
<dbReference type="InterPro" id="IPR011012">
    <property type="entry name" value="Longin-like_dom_sf"/>
</dbReference>
<keyword evidence="2" id="KW-1185">Reference proteome</keyword>
<dbReference type="Pfam" id="PF04628">
    <property type="entry name" value="Sedlin_N"/>
    <property type="match status" value="1"/>
</dbReference>
<evidence type="ECO:0000313" key="1">
    <source>
        <dbReference type="EMBL" id="OMJ81949.1"/>
    </source>
</evidence>
<accession>A0A1R2BYX7</accession>
<protein>
    <recommendedName>
        <fullName evidence="3">Trafficking protein particle complex subunit</fullName>
    </recommendedName>
</protein>
<comment type="caution">
    <text evidence="1">The sequence shown here is derived from an EMBL/GenBank/DDBJ whole genome shotgun (WGS) entry which is preliminary data.</text>
</comment>